<evidence type="ECO:0000313" key="5">
    <source>
        <dbReference type="EMBL" id="GGB31576.1"/>
    </source>
</evidence>
<organism evidence="5 6">
    <name type="scientific">Sphingomonas metalli</name>
    <dbReference type="NCBI Taxonomy" id="1779358"/>
    <lineage>
        <taxon>Bacteria</taxon>
        <taxon>Pseudomonadati</taxon>
        <taxon>Pseudomonadota</taxon>
        <taxon>Alphaproteobacteria</taxon>
        <taxon>Sphingomonadales</taxon>
        <taxon>Sphingomonadaceae</taxon>
        <taxon>Sphingomonas</taxon>
    </lineage>
</organism>
<dbReference type="GO" id="GO:0003700">
    <property type="term" value="F:DNA-binding transcription factor activity"/>
    <property type="evidence" value="ECO:0007669"/>
    <property type="project" value="InterPro"/>
</dbReference>
<evidence type="ECO:0000259" key="4">
    <source>
        <dbReference type="PROSITE" id="PS50995"/>
    </source>
</evidence>
<dbReference type="PROSITE" id="PS50995">
    <property type="entry name" value="HTH_MARR_2"/>
    <property type="match status" value="1"/>
</dbReference>
<dbReference type="Proteomes" id="UP000623067">
    <property type="component" value="Unassembled WGS sequence"/>
</dbReference>
<evidence type="ECO:0000313" key="6">
    <source>
        <dbReference type="Proteomes" id="UP000623067"/>
    </source>
</evidence>
<keyword evidence="6" id="KW-1185">Reference proteome</keyword>
<reference evidence="5" key="1">
    <citation type="journal article" date="2014" name="Int. J. Syst. Evol. Microbiol.">
        <title>Complete genome sequence of Corynebacterium casei LMG S-19264T (=DSM 44701T), isolated from a smear-ripened cheese.</title>
        <authorList>
            <consortium name="US DOE Joint Genome Institute (JGI-PGF)"/>
            <person name="Walter F."/>
            <person name="Albersmeier A."/>
            <person name="Kalinowski J."/>
            <person name="Ruckert C."/>
        </authorList>
    </citation>
    <scope>NUCLEOTIDE SEQUENCE</scope>
    <source>
        <strain evidence="5">CGMCC 1.15330</strain>
    </source>
</reference>
<dbReference type="InterPro" id="IPR000835">
    <property type="entry name" value="HTH_MarR-typ"/>
</dbReference>
<name>A0A916T5D1_9SPHN</name>
<dbReference type="SMART" id="SM00347">
    <property type="entry name" value="HTH_MARR"/>
    <property type="match status" value="1"/>
</dbReference>
<dbReference type="AlphaFoldDB" id="A0A916T5D1"/>
<dbReference type="GO" id="GO:0003677">
    <property type="term" value="F:DNA binding"/>
    <property type="evidence" value="ECO:0007669"/>
    <property type="project" value="UniProtKB-KW"/>
</dbReference>
<dbReference type="GO" id="GO:0006950">
    <property type="term" value="P:response to stress"/>
    <property type="evidence" value="ECO:0007669"/>
    <property type="project" value="TreeGrafter"/>
</dbReference>
<dbReference type="Pfam" id="PF12802">
    <property type="entry name" value="MarR_2"/>
    <property type="match status" value="1"/>
</dbReference>
<dbReference type="InterPro" id="IPR036388">
    <property type="entry name" value="WH-like_DNA-bd_sf"/>
</dbReference>
<dbReference type="PANTHER" id="PTHR33164:SF89">
    <property type="entry name" value="MARR FAMILY REGULATORY PROTEIN"/>
    <property type="match status" value="1"/>
</dbReference>
<dbReference type="InterPro" id="IPR023187">
    <property type="entry name" value="Tscrpt_reg_MarR-type_CS"/>
</dbReference>
<accession>A0A916T5D1</accession>
<feature type="domain" description="HTH marR-type" evidence="4">
    <location>
        <begin position="21"/>
        <end position="153"/>
    </location>
</feature>
<sequence>MGQNMMAAGDNDDAIRLGPLEDLVGYHMRRASAVVGADFARAVSGTGMRQVLVGILSIIAANPGINQGMVGRALNIQRANMVSLVNELVDAGLVTREVSAEDRRAFTFTLTDRGRTTLDDALVRIRDHEERLLGSMSAQERATLLDLLSRIEARGD</sequence>
<evidence type="ECO:0000256" key="2">
    <source>
        <dbReference type="ARBA" id="ARBA00023125"/>
    </source>
</evidence>
<keyword evidence="1" id="KW-0805">Transcription regulation</keyword>
<evidence type="ECO:0000256" key="3">
    <source>
        <dbReference type="ARBA" id="ARBA00023163"/>
    </source>
</evidence>
<dbReference type="PRINTS" id="PR00598">
    <property type="entry name" value="HTHMARR"/>
</dbReference>
<dbReference type="InterPro" id="IPR036390">
    <property type="entry name" value="WH_DNA-bd_sf"/>
</dbReference>
<dbReference type="PANTHER" id="PTHR33164">
    <property type="entry name" value="TRANSCRIPTIONAL REGULATOR, MARR FAMILY"/>
    <property type="match status" value="1"/>
</dbReference>
<reference evidence="5" key="2">
    <citation type="submission" date="2020-09" db="EMBL/GenBank/DDBJ databases">
        <authorList>
            <person name="Sun Q."/>
            <person name="Zhou Y."/>
        </authorList>
    </citation>
    <scope>NUCLEOTIDE SEQUENCE</scope>
    <source>
        <strain evidence="5">CGMCC 1.15330</strain>
    </source>
</reference>
<comment type="caution">
    <text evidence="5">The sequence shown here is derived from an EMBL/GenBank/DDBJ whole genome shotgun (WGS) entry which is preliminary data.</text>
</comment>
<dbReference type="SUPFAM" id="SSF46785">
    <property type="entry name" value="Winged helix' DNA-binding domain"/>
    <property type="match status" value="1"/>
</dbReference>
<dbReference type="InterPro" id="IPR039422">
    <property type="entry name" value="MarR/SlyA-like"/>
</dbReference>
<protein>
    <recommendedName>
        <fullName evidence="4">HTH marR-type domain-containing protein</fullName>
    </recommendedName>
</protein>
<dbReference type="Gene3D" id="1.10.10.10">
    <property type="entry name" value="Winged helix-like DNA-binding domain superfamily/Winged helix DNA-binding domain"/>
    <property type="match status" value="1"/>
</dbReference>
<evidence type="ECO:0000256" key="1">
    <source>
        <dbReference type="ARBA" id="ARBA00023015"/>
    </source>
</evidence>
<proteinExistence type="predicted"/>
<dbReference type="PROSITE" id="PS01117">
    <property type="entry name" value="HTH_MARR_1"/>
    <property type="match status" value="1"/>
</dbReference>
<dbReference type="EMBL" id="BMIH01000003">
    <property type="protein sequence ID" value="GGB31576.1"/>
    <property type="molecule type" value="Genomic_DNA"/>
</dbReference>
<keyword evidence="2" id="KW-0238">DNA-binding</keyword>
<gene>
    <name evidence="5" type="ORF">GCM10011380_21180</name>
</gene>
<keyword evidence="3" id="KW-0804">Transcription</keyword>